<keyword evidence="4" id="KW-1185">Reference proteome</keyword>
<evidence type="ECO:0000259" key="2">
    <source>
        <dbReference type="Pfam" id="PF01909"/>
    </source>
</evidence>
<name>A0ABX8AFJ5_9BRAD</name>
<sequence length="92" mass="9775">MFSSGGASMGEITDRRAKTDARIKDIQGRLGATEKVALGKACVYATGSFGRREAGAHSDLDLFIVSETTRDSESGDSESRFIDAAGYDLHQG</sequence>
<dbReference type="RefSeq" id="WP_408056457.1">
    <property type="nucleotide sequence ID" value="NZ_CP036498.1"/>
</dbReference>
<proteinExistence type="predicted"/>
<dbReference type="Proteomes" id="UP000682843">
    <property type="component" value="Chromosome"/>
</dbReference>
<dbReference type="InterPro" id="IPR043519">
    <property type="entry name" value="NT_sf"/>
</dbReference>
<feature type="domain" description="Polymerase nucleotidyl transferase" evidence="2">
    <location>
        <begin position="40"/>
        <end position="73"/>
    </location>
</feature>
<organism evidence="3 4">
    <name type="scientific">Tardiphaga alba</name>
    <dbReference type="NCBI Taxonomy" id="340268"/>
    <lineage>
        <taxon>Bacteria</taxon>
        <taxon>Pseudomonadati</taxon>
        <taxon>Pseudomonadota</taxon>
        <taxon>Alphaproteobacteria</taxon>
        <taxon>Hyphomicrobiales</taxon>
        <taxon>Nitrobacteraceae</taxon>
        <taxon>Tardiphaga</taxon>
    </lineage>
</organism>
<gene>
    <name evidence="3" type="ORF">RPMA_21640</name>
</gene>
<dbReference type="EMBL" id="CP036498">
    <property type="protein sequence ID" value="QUS41155.1"/>
    <property type="molecule type" value="Genomic_DNA"/>
</dbReference>
<evidence type="ECO:0000313" key="3">
    <source>
        <dbReference type="EMBL" id="QUS41155.1"/>
    </source>
</evidence>
<evidence type="ECO:0000313" key="4">
    <source>
        <dbReference type="Proteomes" id="UP000682843"/>
    </source>
</evidence>
<evidence type="ECO:0000256" key="1">
    <source>
        <dbReference type="SAM" id="MobiDB-lite"/>
    </source>
</evidence>
<accession>A0ABX8AFJ5</accession>
<reference evidence="3 4" key="1">
    <citation type="submission" date="2019-02" db="EMBL/GenBank/DDBJ databases">
        <title>Emended description of the genus Rhodopseudomonas and description of Rhodopseudomonas albus sp. nov., a non-phototrophic, heavy-metal-tolerant bacterium isolated from garden soil.</title>
        <authorList>
            <person name="Bao Z."/>
            <person name="Cao W.W."/>
            <person name="Sato Y."/>
            <person name="Nishizawa T."/>
            <person name="Zhao J."/>
            <person name="Guo Y."/>
            <person name="Ohta H."/>
        </authorList>
    </citation>
    <scope>NUCLEOTIDE SEQUENCE [LARGE SCALE GENOMIC DNA]</scope>
    <source>
        <strain evidence="3 4">SK50-23</strain>
    </source>
</reference>
<dbReference type="Gene3D" id="3.30.460.10">
    <property type="entry name" value="Beta Polymerase, domain 2"/>
    <property type="match status" value="1"/>
</dbReference>
<dbReference type="SUPFAM" id="SSF81301">
    <property type="entry name" value="Nucleotidyltransferase"/>
    <property type="match status" value="1"/>
</dbReference>
<dbReference type="Pfam" id="PF01909">
    <property type="entry name" value="NTP_transf_2"/>
    <property type="match status" value="1"/>
</dbReference>
<dbReference type="InterPro" id="IPR002934">
    <property type="entry name" value="Polymerase_NTP_transf_dom"/>
</dbReference>
<protein>
    <recommendedName>
        <fullName evidence="2">Polymerase nucleotidyl transferase domain-containing protein</fullName>
    </recommendedName>
</protein>
<feature type="region of interest" description="Disordered" evidence="1">
    <location>
        <begin position="1"/>
        <end position="20"/>
    </location>
</feature>